<reference evidence="2" key="1">
    <citation type="submission" date="2022-06" db="EMBL/GenBank/DDBJ databases">
        <title>Draft genome sequence of Streptomyces sp. RB6PN25 isolated from peat swamp forest in Thailand.</title>
        <authorList>
            <person name="Duangmal K."/>
            <person name="Klaysubun C."/>
        </authorList>
    </citation>
    <scope>NUCLEOTIDE SEQUENCE</scope>
    <source>
        <strain evidence="2">RB6PN25</strain>
    </source>
</reference>
<evidence type="ECO:0000313" key="3">
    <source>
        <dbReference type="Proteomes" id="UP001057702"/>
    </source>
</evidence>
<accession>A0ABT1PR96</accession>
<organism evidence="2 3">
    <name type="scientific">Streptomyces humicola</name>
    <dbReference type="NCBI Taxonomy" id="2953240"/>
    <lineage>
        <taxon>Bacteria</taxon>
        <taxon>Bacillati</taxon>
        <taxon>Actinomycetota</taxon>
        <taxon>Actinomycetes</taxon>
        <taxon>Kitasatosporales</taxon>
        <taxon>Streptomycetaceae</taxon>
        <taxon>Streptomyces</taxon>
    </lineage>
</organism>
<feature type="compositionally biased region" description="Low complexity" evidence="1">
    <location>
        <begin position="105"/>
        <end position="115"/>
    </location>
</feature>
<protein>
    <recommendedName>
        <fullName evidence="4">Peptidoglycan binding domain-containing protein</fullName>
    </recommendedName>
</protein>
<proteinExistence type="predicted"/>
<dbReference type="RefSeq" id="WP_255919081.1">
    <property type="nucleotide sequence ID" value="NZ_JANFNG010000003.1"/>
</dbReference>
<evidence type="ECO:0000313" key="2">
    <source>
        <dbReference type="EMBL" id="MCQ4080193.1"/>
    </source>
</evidence>
<feature type="compositionally biased region" description="Low complexity" evidence="1">
    <location>
        <begin position="322"/>
        <end position="353"/>
    </location>
</feature>
<evidence type="ECO:0000256" key="1">
    <source>
        <dbReference type="SAM" id="MobiDB-lite"/>
    </source>
</evidence>
<feature type="compositionally biased region" description="Low complexity" evidence="1">
    <location>
        <begin position="178"/>
        <end position="193"/>
    </location>
</feature>
<feature type="compositionally biased region" description="Low complexity" evidence="1">
    <location>
        <begin position="410"/>
        <end position="423"/>
    </location>
</feature>
<feature type="compositionally biased region" description="Low complexity" evidence="1">
    <location>
        <begin position="368"/>
        <end position="378"/>
    </location>
</feature>
<evidence type="ECO:0008006" key="4">
    <source>
        <dbReference type="Google" id="ProtNLM"/>
    </source>
</evidence>
<feature type="region of interest" description="Disordered" evidence="1">
    <location>
        <begin position="1"/>
        <end position="428"/>
    </location>
</feature>
<dbReference type="EMBL" id="JANFNG010000003">
    <property type="protein sequence ID" value="MCQ4080193.1"/>
    <property type="molecule type" value="Genomic_DNA"/>
</dbReference>
<name>A0ABT1PR96_9ACTN</name>
<comment type="caution">
    <text evidence="2">The sequence shown here is derived from an EMBL/GenBank/DDBJ whole genome shotgun (WGS) entry which is preliminary data.</text>
</comment>
<feature type="compositionally biased region" description="Low complexity" evidence="1">
    <location>
        <begin position="137"/>
        <end position="157"/>
    </location>
</feature>
<feature type="compositionally biased region" description="Low complexity" evidence="1">
    <location>
        <begin position="51"/>
        <end position="60"/>
    </location>
</feature>
<gene>
    <name evidence="2" type="ORF">NGB36_06185</name>
</gene>
<keyword evidence="3" id="KW-1185">Reference proteome</keyword>
<sequence length="743" mass="73086">MSRETDSSSSGPQGRGGAAYPSGTPPYGTRQYPSLHPQEDPLGGGDGPAGSGAAAESAGAAERRPDGPKTETTLTTRIRINIPGSRPIPPVVVRTPVTEGKDGSAKSQGSAGAAGEVPSADSGQAPAPWPPPGVGSAGAAGAASAGAAAGMAAAEAGAPGGGTEKPPASDWFAPRKPPSASGSSGSAASSGAVGESGGPSSGGMPSATGGPGAGVPRQPNIPYLNGNAGVPHPAGPVEQEAPSRTAPPWPPETGPSSDQEQGPVAGPPAGSVPFPTQTSPAAGQEPPAGPTVGPMTGGLRTPTESPRPGYRPPSGGTGSFRPLSDAAADAPAAAPGPLGSPGVPGVPGAPAAPRMFDMPGPTPEVPNASAASSMSSAADDGPGAHVSGDTLISGVRTVPPPGANPLTPQAAGSASSSRRGVGAKPASKGRSKLVLAGAGLVGVLAVAYGAGLLMDHADVPNGTVVLGTNIGGKSKDDAVKALDAAMGNRATAPLQIEVGNQSKQLDPQLAGLGIDTDETVREVAHRDYNPISVISSLFGGTHDVAPAITVDQDKLGSALQTLTAGTGSGSGSDGMVKFVDGKPVAVPGRPYQAVDPNSAAQKITAEYTQRAETGQNQPVPLQVTVQQPKVTQAALEKAIMTIGDPAMSGRITVVAGTKEVPFSPQKSLSKILTIVPDAQGQLTLHFDLQVLQQLYGNSFDGVLLVRGDGSKTPVTPQDVASAMMPELRKTAATKIATIPNVAK</sequence>
<dbReference type="Proteomes" id="UP001057702">
    <property type="component" value="Unassembled WGS sequence"/>
</dbReference>
<feature type="compositionally biased region" description="Low complexity" evidence="1">
    <location>
        <begin position="262"/>
        <end position="275"/>
    </location>
</feature>